<gene>
    <name evidence="2" type="ORF">MBM_02801</name>
</gene>
<accession>K1Y348</accession>
<dbReference type="EMBL" id="JH921431">
    <property type="protein sequence ID" value="EKD19564.1"/>
    <property type="molecule type" value="Genomic_DNA"/>
</dbReference>
<dbReference type="KEGG" id="mbe:MBM_02801"/>
<feature type="signal peptide" evidence="1">
    <location>
        <begin position="1"/>
        <end position="23"/>
    </location>
</feature>
<keyword evidence="3" id="KW-1185">Reference proteome</keyword>
<keyword evidence="1" id="KW-0732">Signal</keyword>
<evidence type="ECO:0000313" key="2">
    <source>
        <dbReference type="EMBL" id="EKD19564.1"/>
    </source>
</evidence>
<proteinExistence type="predicted"/>
<reference evidence="2 3" key="1">
    <citation type="journal article" date="2012" name="BMC Genomics">
        <title>Sequencing the genome of Marssonina brunnea reveals fungus-poplar co-evolution.</title>
        <authorList>
            <person name="Zhu S."/>
            <person name="Cao Y.-Z."/>
            <person name="Jiang C."/>
            <person name="Tan B.-Y."/>
            <person name="Wang Z."/>
            <person name="Feng S."/>
            <person name="Zhang L."/>
            <person name="Su X.-H."/>
            <person name="Brejova B."/>
            <person name="Vinar T."/>
            <person name="Xu M."/>
            <person name="Wang M.-X."/>
            <person name="Zhang S.-G."/>
            <person name="Huang M.-R."/>
            <person name="Wu R."/>
            <person name="Zhou Y."/>
        </authorList>
    </citation>
    <scope>NUCLEOTIDE SEQUENCE [LARGE SCALE GENOMIC DNA]</scope>
    <source>
        <strain evidence="2 3">MB_m1</strain>
    </source>
</reference>
<dbReference type="InParanoid" id="K1Y348"/>
<protein>
    <submittedName>
        <fullName evidence="2">Uncharacterized protein</fullName>
    </submittedName>
</protein>
<dbReference type="OrthoDB" id="4540223at2759"/>
<dbReference type="Pfam" id="PF19287">
    <property type="entry name" value="DUF5910"/>
    <property type="match status" value="1"/>
</dbReference>
<dbReference type="Proteomes" id="UP000006753">
    <property type="component" value="Unassembled WGS sequence"/>
</dbReference>
<dbReference type="HOGENOM" id="CLU_091777_0_1_1"/>
<organism evidence="2 3">
    <name type="scientific">Marssonina brunnea f. sp. multigermtubi (strain MB_m1)</name>
    <name type="common">Marssonina leaf spot fungus</name>
    <dbReference type="NCBI Taxonomy" id="1072389"/>
    <lineage>
        <taxon>Eukaryota</taxon>
        <taxon>Fungi</taxon>
        <taxon>Dikarya</taxon>
        <taxon>Ascomycota</taxon>
        <taxon>Pezizomycotina</taxon>
        <taxon>Leotiomycetes</taxon>
        <taxon>Helotiales</taxon>
        <taxon>Drepanopezizaceae</taxon>
        <taxon>Drepanopeziza</taxon>
    </lineage>
</organism>
<feature type="chain" id="PRO_5003853375" evidence="1">
    <location>
        <begin position="24"/>
        <end position="207"/>
    </location>
</feature>
<evidence type="ECO:0000313" key="3">
    <source>
        <dbReference type="Proteomes" id="UP000006753"/>
    </source>
</evidence>
<evidence type="ECO:0000256" key="1">
    <source>
        <dbReference type="SAM" id="SignalP"/>
    </source>
</evidence>
<sequence>MLRLISIFAIFLAFSSLFNKVQGVKRKSMEPLDHSRWNQQIVIGYAKVPEDQAERINEDNRLFVDETASRRLGTGFDIVEYPGFGVKEGNWYCAIEANSMHLERIGKVYIPFYHSTYPEPPQYLWNQGDEVILDYIQQKGLAEDPFTALRISYIEAEVLQMQMLIPAIVIEQDYLNLRAKCFDSVDDLKTYSSATMNWLDELDIKGR</sequence>
<dbReference type="InterPro" id="IPR045564">
    <property type="entry name" value="DUF5910"/>
</dbReference>
<dbReference type="AlphaFoldDB" id="K1Y348"/>
<name>K1Y348_MARBU</name>